<dbReference type="Gene3D" id="3.30.870.10">
    <property type="entry name" value="Endonuclease Chain A"/>
    <property type="match status" value="2"/>
</dbReference>
<feature type="compositionally biased region" description="Low complexity" evidence="2">
    <location>
        <begin position="120"/>
        <end position="132"/>
    </location>
</feature>
<feature type="compositionally biased region" description="Low complexity" evidence="2">
    <location>
        <begin position="144"/>
        <end position="156"/>
    </location>
</feature>
<dbReference type="AlphaFoldDB" id="A0AAN8KQX6"/>
<dbReference type="SMART" id="SM00155">
    <property type="entry name" value="PLDc"/>
    <property type="match status" value="2"/>
</dbReference>
<organism evidence="4 5">
    <name type="scientific">Coregonus suidteri</name>
    <dbReference type="NCBI Taxonomy" id="861788"/>
    <lineage>
        <taxon>Eukaryota</taxon>
        <taxon>Metazoa</taxon>
        <taxon>Chordata</taxon>
        <taxon>Craniata</taxon>
        <taxon>Vertebrata</taxon>
        <taxon>Euteleostomi</taxon>
        <taxon>Actinopterygii</taxon>
        <taxon>Neopterygii</taxon>
        <taxon>Teleostei</taxon>
        <taxon>Protacanthopterygii</taxon>
        <taxon>Salmoniformes</taxon>
        <taxon>Salmonidae</taxon>
        <taxon>Coregoninae</taxon>
        <taxon>Coregonus</taxon>
    </lineage>
</organism>
<comment type="caution">
    <text evidence="4">The sequence shown here is derived from an EMBL/GenBank/DDBJ whole genome shotgun (WGS) entry which is preliminary data.</text>
</comment>
<sequence>MELRMKSAPVEMNVRRSTRLRKNKSTFLEDTEEDREEFQNNVMMDDDDHSPALSEDEATTKRCGDSHLDVTGVKNWMLNRLDREEDSERKEEEEEDSRKNKQHASRIPAFHKTLAKKRPTTTTSSSSSQSSDPPAPSITRKESSSQASSTSSSGEMSRSKLPGIRETGLPLPTVRLHKLNPQTLSHAVSSPEQSPSSLDVTPPDGHDQEQLHPMTATPRPALRADAGDYGDPGKPLQTTEELATPSQYKIETFLTTTETVQKGTEEEFEAEVRMDSGDISGHAEKESLEIVESEKEETDLNQPDDDDVETGYEETPCEAEATEIEFLLEEDGDGLDSPLREEKELEEPSVETERFSESEAVSKNRDKSANEEMVSGKWSKNPDDTTDADTSVPSPRAVPQRTTRSSQSNKTSWCWSFALFCLFPSTLLVIGGLGQHVWHYGMPLSVSQLMGQLELHWLEGLWVQHEPCNSDCRVSLVESVPEGLFYPPDSSSLPSISETWTNLLTRANSSVDIAAFYFTLRDTDLGLTEPSAVQGKQVFKQLMELEAKGVKLQIAVNGPQTDTRDTADLSRTGAEVREVDLQSVTGGIIHTKLWVVDQKHLYLGSANMDWRSLTQVKEVGVSMEDCSCLAQDASRIFGVYWNIGAQKNGSLPPFWPARYSALSSSEHPLNLKLNGVPARVYLSSAPPQISAYGRSDDLSTILSVIADAQKYVYISVMDYLPMSQFTEPLRFWPAIDSAIRAAACTSGVEVNLLVSCWSHSPGSMFVFLQSLTVLNRPPLGCNINVKVFEVPSTAEQKKIPFSRVNHAKYMVTDRVVYIGTSNWSENYFTHTAGVGLVVNQTGSVVGDGQRSLQTQLQEVFLKDWTSQYAQTLSNDDAKHCGR</sequence>
<dbReference type="PANTHER" id="PTHR10185:SF26">
    <property type="entry name" value="PHOSPHOLIPASE D FAMILY, MEMBER 7"/>
    <property type="match status" value="1"/>
</dbReference>
<name>A0AAN8KQX6_9TELE</name>
<feature type="compositionally biased region" description="Basic and acidic residues" evidence="2">
    <location>
        <begin position="80"/>
        <end position="90"/>
    </location>
</feature>
<evidence type="ECO:0000313" key="4">
    <source>
        <dbReference type="EMBL" id="KAK6299364.1"/>
    </source>
</evidence>
<protein>
    <recommendedName>
        <fullName evidence="3">PLD phosphodiesterase domain-containing protein</fullName>
    </recommendedName>
</protein>
<gene>
    <name evidence="4" type="ORF">J4Q44_G00308740</name>
</gene>
<feature type="region of interest" description="Disordered" evidence="2">
    <location>
        <begin position="1"/>
        <end position="404"/>
    </location>
</feature>
<proteinExistence type="inferred from homology"/>
<comment type="similarity">
    <text evidence="1">Belongs to the phospholipase D family.</text>
</comment>
<dbReference type="InterPro" id="IPR050874">
    <property type="entry name" value="Diverse_PLD-related"/>
</dbReference>
<dbReference type="Pfam" id="PF13918">
    <property type="entry name" value="PLDc_3"/>
    <property type="match status" value="1"/>
</dbReference>
<feature type="domain" description="PLD phosphodiesterase" evidence="3">
    <location>
        <begin position="801"/>
        <end position="827"/>
    </location>
</feature>
<dbReference type="EMBL" id="JAGTTL010000029">
    <property type="protein sequence ID" value="KAK6299364.1"/>
    <property type="molecule type" value="Genomic_DNA"/>
</dbReference>
<feature type="compositionally biased region" description="Basic and acidic residues" evidence="2">
    <location>
        <begin position="270"/>
        <end position="288"/>
    </location>
</feature>
<dbReference type="Proteomes" id="UP001356427">
    <property type="component" value="Unassembled WGS sequence"/>
</dbReference>
<feature type="domain" description="PLD phosphodiesterase" evidence="3">
    <location>
        <begin position="585"/>
        <end position="612"/>
    </location>
</feature>
<feature type="compositionally biased region" description="Acidic residues" evidence="2">
    <location>
        <begin position="289"/>
        <end position="334"/>
    </location>
</feature>
<keyword evidence="5" id="KW-1185">Reference proteome</keyword>
<feature type="compositionally biased region" description="Basic and acidic residues" evidence="2">
    <location>
        <begin position="58"/>
        <end position="68"/>
    </location>
</feature>
<dbReference type="SUPFAM" id="SSF56024">
    <property type="entry name" value="Phospholipase D/nuclease"/>
    <property type="match status" value="2"/>
</dbReference>
<dbReference type="InterPro" id="IPR032803">
    <property type="entry name" value="PLDc_3"/>
</dbReference>
<evidence type="ECO:0000313" key="5">
    <source>
        <dbReference type="Proteomes" id="UP001356427"/>
    </source>
</evidence>
<feature type="compositionally biased region" description="Basic and acidic residues" evidence="2">
    <location>
        <begin position="351"/>
        <end position="370"/>
    </location>
</feature>
<reference evidence="4 5" key="1">
    <citation type="submission" date="2021-04" db="EMBL/GenBank/DDBJ databases">
        <authorList>
            <person name="De Guttry C."/>
            <person name="Zahm M."/>
            <person name="Klopp C."/>
            <person name="Cabau C."/>
            <person name="Louis A."/>
            <person name="Berthelot C."/>
            <person name="Parey E."/>
            <person name="Roest Crollius H."/>
            <person name="Montfort J."/>
            <person name="Robinson-Rechavi M."/>
            <person name="Bucao C."/>
            <person name="Bouchez O."/>
            <person name="Gislard M."/>
            <person name="Lluch J."/>
            <person name="Milhes M."/>
            <person name="Lampietro C."/>
            <person name="Lopez Roques C."/>
            <person name="Donnadieu C."/>
            <person name="Braasch I."/>
            <person name="Desvignes T."/>
            <person name="Postlethwait J."/>
            <person name="Bobe J."/>
            <person name="Wedekind C."/>
            <person name="Guiguen Y."/>
        </authorList>
    </citation>
    <scope>NUCLEOTIDE SEQUENCE [LARGE SCALE GENOMIC DNA]</scope>
    <source>
        <strain evidence="4">Cs_M1</strain>
        <tissue evidence="4">Blood</tissue>
    </source>
</reference>
<evidence type="ECO:0000256" key="2">
    <source>
        <dbReference type="SAM" id="MobiDB-lite"/>
    </source>
</evidence>
<dbReference type="GO" id="GO:0003824">
    <property type="term" value="F:catalytic activity"/>
    <property type="evidence" value="ECO:0007669"/>
    <property type="project" value="InterPro"/>
</dbReference>
<accession>A0AAN8KQX6</accession>
<feature type="compositionally biased region" description="Polar residues" evidence="2">
    <location>
        <begin position="236"/>
        <end position="262"/>
    </location>
</feature>
<dbReference type="PROSITE" id="PS50035">
    <property type="entry name" value="PLD"/>
    <property type="match status" value="2"/>
</dbReference>
<dbReference type="InterPro" id="IPR001736">
    <property type="entry name" value="PLipase_D/transphosphatidylase"/>
</dbReference>
<feature type="compositionally biased region" description="Polar residues" evidence="2">
    <location>
        <begin position="180"/>
        <end position="199"/>
    </location>
</feature>
<dbReference type="PANTHER" id="PTHR10185">
    <property type="entry name" value="PHOSPHOLIPASE D - RELATED"/>
    <property type="match status" value="1"/>
</dbReference>
<evidence type="ECO:0000256" key="1">
    <source>
        <dbReference type="ARBA" id="ARBA00008664"/>
    </source>
</evidence>
<evidence type="ECO:0000259" key="3">
    <source>
        <dbReference type="PROSITE" id="PS50035"/>
    </source>
</evidence>